<reference evidence="9 10" key="1">
    <citation type="journal article" date="2019" name="Sci. Rep.">
        <title>A multi-omics analysis of the grapevine pathogen Lasiodiplodia theobromae reveals that temperature affects the expression of virulence- and pathogenicity-related genes.</title>
        <authorList>
            <person name="Felix C."/>
            <person name="Meneses R."/>
            <person name="Goncalves M.F.M."/>
            <person name="Tilleman L."/>
            <person name="Duarte A.S."/>
            <person name="Jorrin-Novo J.V."/>
            <person name="Van de Peer Y."/>
            <person name="Deforce D."/>
            <person name="Van Nieuwerburgh F."/>
            <person name="Esteves A.C."/>
            <person name="Alves A."/>
        </authorList>
    </citation>
    <scope>NUCLEOTIDE SEQUENCE [LARGE SCALE GENOMIC DNA]</scope>
    <source>
        <strain evidence="9 10">LA-SOL3</strain>
    </source>
</reference>
<feature type="compositionally biased region" description="Low complexity" evidence="7">
    <location>
        <begin position="599"/>
        <end position="609"/>
    </location>
</feature>
<keyword evidence="3" id="KW-0963">Cytoplasm</keyword>
<dbReference type="InterPro" id="IPR015943">
    <property type="entry name" value="WD40/YVTN_repeat-like_dom_sf"/>
</dbReference>
<feature type="compositionally biased region" description="Polar residues" evidence="7">
    <location>
        <begin position="692"/>
        <end position="703"/>
    </location>
</feature>
<feature type="compositionally biased region" description="Polar residues" evidence="7">
    <location>
        <begin position="1375"/>
        <end position="1386"/>
    </location>
</feature>
<dbReference type="FunFam" id="2.130.10.10:FF:000817">
    <property type="entry name" value="WGS project CABT00000000 data, contig 2.15"/>
    <property type="match status" value="1"/>
</dbReference>
<proteinExistence type="inferred from homology"/>
<feature type="compositionally biased region" description="Polar residues" evidence="7">
    <location>
        <begin position="490"/>
        <end position="501"/>
    </location>
</feature>
<keyword evidence="4" id="KW-0853">WD repeat</keyword>
<feature type="region of interest" description="Disordered" evidence="7">
    <location>
        <begin position="429"/>
        <end position="456"/>
    </location>
</feature>
<feature type="compositionally biased region" description="Basic and acidic residues" evidence="7">
    <location>
        <begin position="651"/>
        <end position="660"/>
    </location>
</feature>
<dbReference type="GO" id="GO:0031087">
    <property type="term" value="P:deadenylation-independent decapping of nuclear-transcribed mRNA"/>
    <property type="evidence" value="ECO:0007669"/>
    <property type="project" value="InterPro"/>
</dbReference>
<dbReference type="PANTHER" id="PTHR15598">
    <property type="entry name" value="ENHANCER OF MRNA-DECAPPING PROTEIN 4"/>
    <property type="match status" value="1"/>
</dbReference>
<feature type="compositionally biased region" description="Pro residues" evidence="7">
    <location>
        <begin position="636"/>
        <end position="647"/>
    </location>
</feature>
<feature type="compositionally biased region" description="Low complexity" evidence="7">
    <location>
        <begin position="1387"/>
        <end position="1396"/>
    </location>
</feature>
<feature type="region of interest" description="Disordered" evidence="7">
    <location>
        <begin position="684"/>
        <end position="703"/>
    </location>
</feature>
<evidence type="ECO:0000256" key="7">
    <source>
        <dbReference type="SAM" id="MobiDB-lite"/>
    </source>
</evidence>
<dbReference type="InterPro" id="IPR044938">
    <property type="entry name" value="EDC4_C_sf"/>
</dbReference>
<feature type="compositionally biased region" description="Low complexity" evidence="7">
    <location>
        <begin position="471"/>
        <end position="489"/>
    </location>
</feature>
<dbReference type="InterPro" id="IPR001680">
    <property type="entry name" value="WD40_rpt"/>
</dbReference>
<feature type="region of interest" description="Disordered" evidence="7">
    <location>
        <begin position="715"/>
        <end position="773"/>
    </location>
</feature>
<organism evidence="9 10">
    <name type="scientific">Lasiodiplodia theobromae</name>
    <dbReference type="NCBI Taxonomy" id="45133"/>
    <lineage>
        <taxon>Eukaryota</taxon>
        <taxon>Fungi</taxon>
        <taxon>Dikarya</taxon>
        <taxon>Ascomycota</taxon>
        <taxon>Pezizomycotina</taxon>
        <taxon>Dothideomycetes</taxon>
        <taxon>Dothideomycetes incertae sedis</taxon>
        <taxon>Botryosphaeriales</taxon>
        <taxon>Botryosphaeriaceae</taxon>
        <taxon>Lasiodiplodia</taxon>
    </lineage>
</organism>
<feature type="region of interest" description="Disordered" evidence="7">
    <location>
        <begin position="1443"/>
        <end position="1477"/>
    </location>
</feature>
<dbReference type="OrthoDB" id="21128at2759"/>
<evidence type="ECO:0000313" key="10">
    <source>
        <dbReference type="Proteomes" id="UP000325902"/>
    </source>
</evidence>
<feature type="compositionally biased region" description="Polar residues" evidence="7">
    <location>
        <begin position="1464"/>
        <end position="1477"/>
    </location>
</feature>
<feature type="domain" description="EDC4-like protein pdc1 beta-propeller" evidence="8">
    <location>
        <begin position="913"/>
        <end position="1246"/>
    </location>
</feature>
<comment type="caution">
    <text evidence="9">The sequence shown here is derived from an EMBL/GenBank/DDBJ whole genome shotgun (WGS) entry which is preliminary data.</text>
</comment>
<dbReference type="SUPFAM" id="SSF50978">
    <property type="entry name" value="WD40 repeat-like"/>
    <property type="match status" value="2"/>
</dbReference>
<dbReference type="InterPro" id="IPR055393">
    <property type="entry name" value="Beta-prop_EDC4L"/>
</dbReference>
<feature type="region of interest" description="Disordered" evidence="7">
    <location>
        <begin position="599"/>
        <end position="660"/>
    </location>
</feature>
<sequence length="1931" mass="212288">MDPPDLPGFYYDRERKRYFKIQPGYKLPVGAKYSTDAVKREQAETNKRKREEEHEARVRTQTVKRSFILPHAGAWNLKLESYGLKADPSAHAKALASGFETSTFVNPRVQWAAETSREIAVRCFDYDAETRTLITGVEDKHHMLLSTFVDPNLSSRRIVPKWHQRDFQVLSSTISSVHITPRRRVVVTTRGSSSPADIQISSLRNQESVLDRVYMDSTVNLRPNSHTTIFTSAPNPFQSGQEIIAVGTLGSVIRLEEGPSSWGGKTAFEKGPENRPDAALSLEWLSPYSLSAGFRSGDIVLYDTRSRGYRTRLKHLSSAIGIKRGEHETQLAVAGLKSTLCLYDVRMIKDHKTTRPVFRFKDYENAYTEASGFDVHQMSGLVAAAQENGYVQLYSLKNGSKIRRLRAPGLYEAGYDPKARNRVSCLSSQLARPPPTLTAHHTSPRQFSSLPHSRGSRAMADLQELFARLKSPSNPASSPGASQSSANANTYHQPTVSSPIFSPQPGGPQPHHPSAIVSPNTSAMGTPAPDPSSTDRTASLLNLLKFNQPSAPSPQIHDTGAERRPSNNTFQHPEHPPQQPTHSRGISASDLVASFMRKPQSPAAIAQPAPTRPEFRSDAASSENPQDLLLRLLNHPKPPQNDSPAVPPQNIERDVSESRVDDLARDFADATLEAPSYPAEMQAVPPMHAFGSGSQPPASQSTNSKTLFTYVNPFEQLSASSPRNRTPKPESRTHTPKVEILKHGRESSPNPGPASKTRKLSGADSAGSAREPETVADAVAEVALAVDKQVEEALAGVDKETKDTNGKQALEETIDQKELAKAVHEVAVDAKEHLADKETRREFEESMPKEIAKAIEDVVEDVAQEKVADSWESAEDSPGKDDNAVVVFNFPMRPFVSIELKKLKEPPLPIRQDNIMDIARLKKDFDQIDRNLVTVSKTFIAYALSKHGGFRLIRQDTGKYKQVFNTTKERIFNLQLCTGPPLSSSHDAETILATGVDGSVFWTTVAGHSDTYAEENLEEQGFIFPPVPAQDDNTSGGQLKTRAKKSSRHPEFFGIGRGKSIYLVWPHAARQAEYTDSKTRVCDSERYLHHRCLRIVTGKAGKDFAFSEDDTVIASLDKAGRLRFWDIRELIAEGTAPNVGRIPAKEVRNPIMQLNTVAAGDKSWPTSVLFLDKERPCVKGIALRYLIVGLKQNHTLQLWDLGLQKPVQEINFPHENESDAICSVAYHPRTGILAVGHPTRNSIYFIHLSAPRYNLPAMSQAKFIGRLADKDSELPRPESTAIMSGIREYSFASKGQLRSLEMLQEPAASPESYAPDEAPLFELYVMHSKGVTCLGIRKEDLGWSKESKVLHPIDAESTGSININPIRLLALTEGTSTTESSANGEAQQSTQSSRSRPTPRELVKKEPASSRSRATSQAPETASMIASTLERVENQQDAARAAIINGSEKTEKKKKKKGGAAATDTASQVSSATKATSTIPAAVSYANVAQRAKTPPPEPVKAVEDKKVPESEVPAWATRLLGQVQASGAAPSAGANIDSESFKALETNVSAEFNKTFTKELESLYRRLDDDKRVQEAAGAAKMDAVLRLVSSTLTENVEKSMSRIVTQNLQKIILPSLSDLVGATIERRLTEILATSVQSSIPREVKQTLPHAVNLAFKDPETMRHISEMVSNKTTAHIDQQLTHVLRNTIGSSVQNITVNAVQQMAADMERRMAEQVRQAEVQRQRDAAKIDQLTNLVTGLSETIASMSAAQASFQEEILKLQRQTVRSEGSARAPSTAQSASSSVKKSEAELEQEQITRLMSDGQYEEGTIMWLQSPRQTQLFDNLFVRCNPAYIGSLTPLVALSVSAAVSSSLETNTAERLMWLDAVFASIDPTDPDIREVAPKIMDVLSSRLQAAYMQIAEKNPGDPVLRRISMLSRRAQELKAAST</sequence>
<dbReference type="InterPro" id="IPR045152">
    <property type="entry name" value="EDC4-like"/>
</dbReference>
<feature type="compositionally biased region" description="Polar residues" evidence="7">
    <location>
        <begin position="1409"/>
        <end position="1422"/>
    </location>
</feature>
<evidence type="ECO:0000256" key="3">
    <source>
        <dbReference type="ARBA" id="ARBA00022490"/>
    </source>
</evidence>
<feature type="region of interest" description="Disordered" evidence="7">
    <location>
        <begin position="1375"/>
        <end position="1422"/>
    </location>
</feature>
<comment type="subcellular location">
    <subcellularLocation>
        <location evidence="1">Cytoplasm</location>
        <location evidence="1">P-body</location>
    </subcellularLocation>
</comment>
<evidence type="ECO:0000256" key="5">
    <source>
        <dbReference type="ARBA" id="ARBA00022737"/>
    </source>
</evidence>
<evidence type="ECO:0000256" key="6">
    <source>
        <dbReference type="SAM" id="Coils"/>
    </source>
</evidence>
<dbReference type="Gene3D" id="2.130.10.10">
    <property type="entry name" value="YVTN repeat-like/Quinoprotein amine dehydrogenase"/>
    <property type="match status" value="2"/>
</dbReference>
<keyword evidence="10" id="KW-1185">Reference proteome</keyword>
<dbReference type="SMART" id="SM00320">
    <property type="entry name" value="WD40"/>
    <property type="match status" value="4"/>
</dbReference>
<keyword evidence="5" id="KW-0677">Repeat</keyword>
<evidence type="ECO:0000256" key="2">
    <source>
        <dbReference type="ARBA" id="ARBA00009639"/>
    </source>
</evidence>
<accession>A0A5N5CVA4</accession>
<evidence type="ECO:0000256" key="4">
    <source>
        <dbReference type="ARBA" id="ARBA00022574"/>
    </source>
</evidence>
<dbReference type="EMBL" id="VCHE01000209">
    <property type="protein sequence ID" value="KAB2569261.1"/>
    <property type="molecule type" value="Genomic_DNA"/>
</dbReference>
<evidence type="ECO:0000313" key="9">
    <source>
        <dbReference type="EMBL" id="KAB2569261.1"/>
    </source>
</evidence>
<protein>
    <recommendedName>
        <fullName evidence="8">EDC4-like protein pdc1 beta-propeller domain-containing protein</fullName>
    </recommendedName>
</protein>
<feature type="compositionally biased region" description="Low complexity" evidence="7">
    <location>
        <begin position="1773"/>
        <end position="1787"/>
    </location>
</feature>
<comment type="similarity">
    <text evidence="2">Belongs to the WD repeat EDC4 family.</text>
</comment>
<evidence type="ECO:0000256" key="1">
    <source>
        <dbReference type="ARBA" id="ARBA00004201"/>
    </source>
</evidence>
<dbReference type="PANTHER" id="PTHR15598:SF5">
    <property type="entry name" value="ENHANCER OF MRNA-DECAPPING PROTEIN 4"/>
    <property type="match status" value="1"/>
</dbReference>
<feature type="compositionally biased region" description="Polar residues" evidence="7">
    <location>
        <begin position="531"/>
        <end position="550"/>
    </location>
</feature>
<feature type="coiled-coil region" evidence="6">
    <location>
        <begin position="1700"/>
        <end position="1727"/>
    </location>
</feature>
<feature type="compositionally biased region" description="Polar residues" evidence="7">
    <location>
        <begin position="715"/>
        <end position="724"/>
    </location>
</feature>
<feature type="region of interest" description="Disordered" evidence="7">
    <location>
        <begin position="1768"/>
        <end position="1796"/>
    </location>
</feature>
<dbReference type="Pfam" id="PF24106">
    <property type="entry name" value="Beta-prop_EDC4L"/>
    <property type="match status" value="1"/>
</dbReference>
<feature type="compositionally biased region" description="Basic and acidic residues" evidence="7">
    <location>
        <begin position="727"/>
        <end position="746"/>
    </location>
</feature>
<dbReference type="Gene3D" id="1.10.220.100">
    <property type="entry name" value="conserved c-terminal region of ge- 1"/>
    <property type="match status" value="1"/>
</dbReference>
<gene>
    <name evidence="9" type="ORF">DBV05_g12065</name>
</gene>
<feature type="compositionally biased region" description="Basic and acidic residues" evidence="7">
    <location>
        <begin position="1398"/>
        <end position="1408"/>
    </location>
</feature>
<feature type="region of interest" description="Disordered" evidence="7">
    <location>
        <begin position="470"/>
        <end position="585"/>
    </location>
</feature>
<evidence type="ECO:0000259" key="8">
    <source>
        <dbReference type="Pfam" id="PF24106"/>
    </source>
</evidence>
<dbReference type="Proteomes" id="UP000325902">
    <property type="component" value="Unassembled WGS sequence"/>
</dbReference>
<name>A0A5N5CVA4_9PEZI</name>
<dbReference type="InterPro" id="IPR036322">
    <property type="entry name" value="WD40_repeat_dom_sf"/>
</dbReference>
<keyword evidence="6" id="KW-0175">Coiled coil</keyword>
<feature type="compositionally biased region" description="Polar residues" evidence="7">
    <location>
        <begin position="439"/>
        <end position="451"/>
    </location>
</feature>
<dbReference type="GO" id="GO:0000932">
    <property type="term" value="C:P-body"/>
    <property type="evidence" value="ECO:0007669"/>
    <property type="project" value="UniProtKB-SubCell"/>
</dbReference>
<feature type="region of interest" description="Disordered" evidence="7">
    <location>
        <begin position="37"/>
        <end position="57"/>
    </location>
</feature>